<reference evidence="3" key="1">
    <citation type="submission" date="2025-08" db="UniProtKB">
        <authorList>
            <consortium name="RefSeq"/>
        </authorList>
    </citation>
    <scope>IDENTIFICATION</scope>
</reference>
<evidence type="ECO:0000256" key="1">
    <source>
        <dbReference type="SAM" id="SignalP"/>
    </source>
</evidence>
<feature type="signal peptide" evidence="1">
    <location>
        <begin position="1"/>
        <end position="20"/>
    </location>
</feature>
<evidence type="ECO:0000313" key="3">
    <source>
        <dbReference type="RefSeq" id="XP_012943734.1"/>
    </source>
</evidence>
<dbReference type="GeneID" id="106013203"/>
<keyword evidence="1" id="KW-0732">Signal</keyword>
<keyword evidence="2" id="KW-1185">Reference proteome</keyword>
<name>A0ABM1AA37_APLCA</name>
<dbReference type="Proteomes" id="UP000694888">
    <property type="component" value="Unplaced"/>
</dbReference>
<protein>
    <submittedName>
        <fullName evidence="3">Uncharacterized protein LOC106013203</fullName>
    </submittedName>
</protein>
<accession>A0ABM1AA37</accession>
<evidence type="ECO:0000313" key="2">
    <source>
        <dbReference type="Proteomes" id="UP000694888"/>
    </source>
</evidence>
<gene>
    <name evidence="3" type="primary">LOC106013203</name>
</gene>
<feature type="chain" id="PRO_5045704049" evidence="1">
    <location>
        <begin position="21"/>
        <end position="144"/>
    </location>
</feature>
<proteinExistence type="predicted"/>
<dbReference type="RefSeq" id="XP_012943734.1">
    <property type="nucleotide sequence ID" value="XM_013088280.1"/>
</dbReference>
<sequence>MESTTFSLALLALLATTALSGPKSPPATPSPITAKDKAKVDDTVNAVKDVPSSCCSSIVSFSDMAKGVDGAKTKQQKCNVIKTYLNTCKDTGAGCSAGDTLQKARKQTAATCGSPLLHASVLLVSVMVVMTSHWSKKSLMRWTS</sequence>
<organism evidence="2 3">
    <name type="scientific">Aplysia californica</name>
    <name type="common">California sea hare</name>
    <dbReference type="NCBI Taxonomy" id="6500"/>
    <lineage>
        <taxon>Eukaryota</taxon>
        <taxon>Metazoa</taxon>
        <taxon>Spiralia</taxon>
        <taxon>Lophotrochozoa</taxon>
        <taxon>Mollusca</taxon>
        <taxon>Gastropoda</taxon>
        <taxon>Heterobranchia</taxon>
        <taxon>Euthyneura</taxon>
        <taxon>Tectipleura</taxon>
        <taxon>Aplysiida</taxon>
        <taxon>Aplysioidea</taxon>
        <taxon>Aplysiidae</taxon>
        <taxon>Aplysia</taxon>
    </lineage>
</organism>